<gene>
    <name evidence="1" type="ORF">RIF29_42157</name>
</gene>
<sequence length="243" mass="27336">MGSSQSRDMSIVVAEENGIIHNPNQIVVSNGAKQSVVVQAVLAVCSPGDEYIRNPNFFLHRRPSPSIFFLHLRLAPPLRRFQAASTLRLTASPPHRRYLVPHHSLIDAAPAHLRINTGVFLHRRPSSSVFFFHLRLALPLRRFQAASTASPPHRRYLVPRHSLIDAAPAHLSDEEMLKKLGDLMYESHYSCSVLYECSFIHFQRLCEMSGAAYGAWDRTVYARNLPLGHDREQSATGLLVNSI</sequence>
<organism evidence="1 2">
    <name type="scientific">Crotalaria pallida</name>
    <name type="common">Smooth rattlebox</name>
    <name type="synonym">Crotalaria striata</name>
    <dbReference type="NCBI Taxonomy" id="3830"/>
    <lineage>
        <taxon>Eukaryota</taxon>
        <taxon>Viridiplantae</taxon>
        <taxon>Streptophyta</taxon>
        <taxon>Embryophyta</taxon>
        <taxon>Tracheophyta</taxon>
        <taxon>Spermatophyta</taxon>
        <taxon>Magnoliopsida</taxon>
        <taxon>eudicotyledons</taxon>
        <taxon>Gunneridae</taxon>
        <taxon>Pentapetalae</taxon>
        <taxon>rosids</taxon>
        <taxon>fabids</taxon>
        <taxon>Fabales</taxon>
        <taxon>Fabaceae</taxon>
        <taxon>Papilionoideae</taxon>
        <taxon>50 kb inversion clade</taxon>
        <taxon>genistoids sensu lato</taxon>
        <taxon>core genistoids</taxon>
        <taxon>Crotalarieae</taxon>
        <taxon>Crotalaria</taxon>
    </lineage>
</organism>
<dbReference type="Gene3D" id="1.20.1440.340">
    <property type="match status" value="1"/>
</dbReference>
<accession>A0AAN9HSA8</accession>
<dbReference type="InterPro" id="IPR036554">
    <property type="entry name" value="GHMP_kinase_C_sf"/>
</dbReference>
<name>A0AAN9HSA8_CROPI</name>
<proteinExistence type="predicted"/>
<comment type="caution">
    <text evidence="1">The sequence shown here is derived from an EMBL/GenBank/DDBJ whole genome shotgun (WGS) entry which is preliminary data.</text>
</comment>
<evidence type="ECO:0000313" key="2">
    <source>
        <dbReference type="Proteomes" id="UP001372338"/>
    </source>
</evidence>
<dbReference type="SUPFAM" id="SSF55060">
    <property type="entry name" value="GHMP Kinase, C-terminal domain"/>
    <property type="match status" value="1"/>
</dbReference>
<keyword evidence="2" id="KW-1185">Reference proteome</keyword>
<protein>
    <submittedName>
        <fullName evidence="1">Uncharacterized protein</fullName>
    </submittedName>
</protein>
<dbReference type="AlphaFoldDB" id="A0AAN9HSA8"/>
<reference evidence="1 2" key="1">
    <citation type="submission" date="2024-01" db="EMBL/GenBank/DDBJ databases">
        <title>The genomes of 5 underutilized Papilionoideae crops provide insights into root nodulation and disease resistanc.</title>
        <authorList>
            <person name="Yuan L."/>
        </authorList>
    </citation>
    <scope>NUCLEOTIDE SEQUENCE [LARGE SCALE GENOMIC DNA]</scope>
    <source>
        <strain evidence="1">ZHUSHIDOU_FW_LH</strain>
        <tissue evidence="1">Leaf</tissue>
    </source>
</reference>
<dbReference type="Proteomes" id="UP001372338">
    <property type="component" value="Unassembled WGS sequence"/>
</dbReference>
<dbReference type="EMBL" id="JAYWIO010000008">
    <property type="protein sequence ID" value="KAK7247276.1"/>
    <property type="molecule type" value="Genomic_DNA"/>
</dbReference>
<evidence type="ECO:0000313" key="1">
    <source>
        <dbReference type="EMBL" id="KAK7247276.1"/>
    </source>
</evidence>